<evidence type="ECO:0000313" key="2">
    <source>
        <dbReference type="Proteomes" id="UP000800096"/>
    </source>
</evidence>
<reference evidence="1" key="1">
    <citation type="journal article" date="2020" name="Stud. Mycol.">
        <title>101 Dothideomycetes genomes: a test case for predicting lifestyles and emergence of pathogens.</title>
        <authorList>
            <person name="Haridas S."/>
            <person name="Albert R."/>
            <person name="Binder M."/>
            <person name="Bloem J."/>
            <person name="Labutti K."/>
            <person name="Salamov A."/>
            <person name="Andreopoulos B."/>
            <person name="Baker S."/>
            <person name="Barry K."/>
            <person name="Bills G."/>
            <person name="Bluhm B."/>
            <person name="Cannon C."/>
            <person name="Castanera R."/>
            <person name="Culley D."/>
            <person name="Daum C."/>
            <person name="Ezra D."/>
            <person name="Gonzalez J."/>
            <person name="Henrissat B."/>
            <person name="Kuo A."/>
            <person name="Liang C."/>
            <person name="Lipzen A."/>
            <person name="Lutzoni F."/>
            <person name="Magnuson J."/>
            <person name="Mondo S."/>
            <person name="Nolan M."/>
            <person name="Ohm R."/>
            <person name="Pangilinan J."/>
            <person name="Park H.-J."/>
            <person name="Ramirez L."/>
            <person name="Alfaro M."/>
            <person name="Sun H."/>
            <person name="Tritt A."/>
            <person name="Yoshinaga Y."/>
            <person name="Zwiers L.-H."/>
            <person name="Turgeon B."/>
            <person name="Goodwin S."/>
            <person name="Spatafora J."/>
            <person name="Crous P."/>
            <person name="Grigoriev I."/>
        </authorList>
    </citation>
    <scope>NUCLEOTIDE SEQUENCE</scope>
    <source>
        <strain evidence="1">HMLAC05119</strain>
    </source>
</reference>
<gene>
    <name evidence="1" type="ORF">BDU57DRAFT_508323</name>
</gene>
<dbReference type="Proteomes" id="UP000800096">
    <property type="component" value="Unassembled WGS sequence"/>
</dbReference>
<proteinExistence type="predicted"/>
<name>A0A6A5R237_AMPQU</name>
<sequence length="83" mass="9429">MSIYTVLCRRKIRCPTLLSLHSTCQPLICTCTPMHPPCACTPLVSMSDPRSDAQETLHRLANETGFRLHINDAVRIWLADDEY</sequence>
<evidence type="ECO:0000313" key="1">
    <source>
        <dbReference type="EMBL" id="KAF1920167.1"/>
    </source>
</evidence>
<protein>
    <submittedName>
        <fullName evidence="1">Uncharacterized protein</fullName>
    </submittedName>
</protein>
<dbReference type="EMBL" id="ML979132">
    <property type="protein sequence ID" value="KAF1920167.1"/>
    <property type="molecule type" value="Genomic_DNA"/>
</dbReference>
<organism evidence="1 2">
    <name type="scientific">Ampelomyces quisqualis</name>
    <name type="common">Powdery mildew agent</name>
    <dbReference type="NCBI Taxonomy" id="50730"/>
    <lineage>
        <taxon>Eukaryota</taxon>
        <taxon>Fungi</taxon>
        <taxon>Dikarya</taxon>
        <taxon>Ascomycota</taxon>
        <taxon>Pezizomycotina</taxon>
        <taxon>Dothideomycetes</taxon>
        <taxon>Pleosporomycetidae</taxon>
        <taxon>Pleosporales</taxon>
        <taxon>Pleosporineae</taxon>
        <taxon>Phaeosphaeriaceae</taxon>
        <taxon>Ampelomyces</taxon>
    </lineage>
</organism>
<dbReference type="AlphaFoldDB" id="A0A6A5R237"/>
<keyword evidence="2" id="KW-1185">Reference proteome</keyword>
<accession>A0A6A5R237</accession>